<dbReference type="PANTHER" id="PTHR33112:SF10">
    <property type="entry name" value="TOL"/>
    <property type="match status" value="1"/>
</dbReference>
<dbReference type="Proteomes" id="UP000235371">
    <property type="component" value="Unassembled WGS sequence"/>
</dbReference>
<evidence type="ECO:0000313" key="2">
    <source>
        <dbReference type="EMBL" id="PMD52702.1"/>
    </source>
</evidence>
<sequence>PWYPTRLLDVGINSDSLIKLHTTSFSEPQGPYLTLSHRWGGEHVLKLISGNLESFHNGVAINSLPRTFAEAVEITRRLNIRHLWIDSLCIIQDSIGDWRKESLLMEKVYSHTHLNISATASENCHSGLFRSRPPIPDWPWFVDLTVEEHGKKRCFIYPSNLLGSLDDLPLNKRAWVLQERILPTRILSFSDTQLFWECRKTQGCEMFPEHLPLTACGDAALSRCIEPSAIEERLRFNSSSGNYLPPSQYPYLMWYFIVDNYMTCGLTKMEDKLVAISGLAKRISKLVNDDYLAGLWRSTLPTSLVWEVSNCIQSDGTTSSRPPQYRAPTWSWASVEGMI</sequence>
<dbReference type="GeneID" id="36581082"/>
<feature type="non-terminal residue" evidence="2">
    <location>
        <position position="1"/>
    </location>
</feature>
<evidence type="ECO:0000259" key="1">
    <source>
        <dbReference type="Pfam" id="PF06985"/>
    </source>
</evidence>
<feature type="non-terminal residue" evidence="2">
    <location>
        <position position="339"/>
    </location>
</feature>
<reference evidence="2 3" key="1">
    <citation type="submission" date="2016-04" db="EMBL/GenBank/DDBJ databases">
        <title>A degradative enzymes factory behind the ericoid mycorrhizal symbiosis.</title>
        <authorList>
            <consortium name="DOE Joint Genome Institute"/>
            <person name="Martino E."/>
            <person name="Morin E."/>
            <person name="Grelet G."/>
            <person name="Kuo A."/>
            <person name="Kohler A."/>
            <person name="Daghino S."/>
            <person name="Barry K."/>
            <person name="Choi C."/>
            <person name="Cichocki N."/>
            <person name="Clum A."/>
            <person name="Copeland A."/>
            <person name="Hainaut M."/>
            <person name="Haridas S."/>
            <person name="Labutti K."/>
            <person name="Lindquist E."/>
            <person name="Lipzen A."/>
            <person name="Khouja H.-R."/>
            <person name="Murat C."/>
            <person name="Ohm R."/>
            <person name="Olson A."/>
            <person name="Spatafora J."/>
            <person name="Veneault-Fourrey C."/>
            <person name="Henrissat B."/>
            <person name="Grigoriev I."/>
            <person name="Martin F."/>
            <person name="Perotto S."/>
        </authorList>
    </citation>
    <scope>NUCLEOTIDE SEQUENCE [LARGE SCALE GENOMIC DNA]</scope>
    <source>
        <strain evidence="2 3">E</strain>
    </source>
</reference>
<organism evidence="2 3">
    <name type="scientific">Hyaloscypha bicolor E</name>
    <dbReference type="NCBI Taxonomy" id="1095630"/>
    <lineage>
        <taxon>Eukaryota</taxon>
        <taxon>Fungi</taxon>
        <taxon>Dikarya</taxon>
        <taxon>Ascomycota</taxon>
        <taxon>Pezizomycotina</taxon>
        <taxon>Leotiomycetes</taxon>
        <taxon>Helotiales</taxon>
        <taxon>Hyaloscyphaceae</taxon>
        <taxon>Hyaloscypha</taxon>
        <taxon>Hyaloscypha bicolor</taxon>
    </lineage>
</organism>
<gene>
    <name evidence="2" type="ORF">K444DRAFT_481311</name>
</gene>
<dbReference type="InterPro" id="IPR010730">
    <property type="entry name" value="HET"/>
</dbReference>
<dbReference type="Pfam" id="PF06985">
    <property type="entry name" value="HET"/>
    <property type="match status" value="1"/>
</dbReference>
<keyword evidence="3" id="KW-1185">Reference proteome</keyword>
<protein>
    <submittedName>
        <fullName evidence="2">HET-domain-containing protein</fullName>
    </submittedName>
</protein>
<name>A0A2J6SPJ4_9HELO</name>
<dbReference type="STRING" id="1095630.A0A2J6SPJ4"/>
<dbReference type="PANTHER" id="PTHR33112">
    <property type="entry name" value="DOMAIN PROTEIN, PUTATIVE-RELATED"/>
    <property type="match status" value="1"/>
</dbReference>
<dbReference type="AlphaFoldDB" id="A0A2J6SPJ4"/>
<evidence type="ECO:0000313" key="3">
    <source>
        <dbReference type="Proteomes" id="UP000235371"/>
    </source>
</evidence>
<dbReference type="EMBL" id="KZ613895">
    <property type="protein sequence ID" value="PMD52702.1"/>
    <property type="molecule type" value="Genomic_DNA"/>
</dbReference>
<proteinExistence type="predicted"/>
<dbReference type="RefSeq" id="XP_024729606.1">
    <property type="nucleotide sequence ID" value="XM_024873002.1"/>
</dbReference>
<feature type="domain" description="Heterokaryon incompatibility" evidence="1">
    <location>
        <begin position="32"/>
        <end position="179"/>
    </location>
</feature>
<dbReference type="OrthoDB" id="5362512at2759"/>
<dbReference type="InParanoid" id="A0A2J6SPJ4"/>
<accession>A0A2J6SPJ4</accession>